<dbReference type="EMBL" id="GBRH01180612">
    <property type="protein sequence ID" value="JAE17284.1"/>
    <property type="molecule type" value="Transcribed_RNA"/>
</dbReference>
<reference evidence="1" key="2">
    <citation type="journal article" date="2015" name="Data Brief">
        <title>Shoot transcriptome of the giant reed, Arundo donax.</title>
        <authorList>
            <person name="Barrero R.A."/>
            <person name="Guerrero F.D."/>
            <person name="Moolhuijzen P."/>
            <person name="Goolsby J.A."/>
            <person name="Tidwell J."/>
            <person name="Bellgard S.E."/>
            <person name="Bellgard M.I."/>
        </authorList>
    </citation>
    <scope>NUCLEOTIDE SEQUENCE</scope>
    <source>
        <tissue evidence="1">Shoot tissue taken approximately 20 cm above the soil surface</tissue>
    </source>
</reference>
<accession>A0A0A9G1D7</accession>
<reference evidence="1" key="1">
    <citation type="submission" date="2014-09" db="EMBL/GenBank/DDBJ databases">
        <authorList>
            <person name="Magalhaes I.L.F."/>
            <person name="Oliveira U."/>
            <person name="Santos F.R."/>
            <person name="Vidigal T.H.D.A."/>
            <person name="Brescovit A.D."/>
            <person name="Santos A.J."/>
        </authorList>
    </citation>
    <scope>NUCLEOTIDE SEQUENCE</scope>
    <source>
        <tissue evidence="1">Shoot tissue taken approximately 20 cm above the soil surface</tissue>
    </source>
</reference>
<proteinExistence type="predicted"/>
<organism evidence="1">
    <name type="scientific">Arundo donax</name>
    <name type="common">Giant reed</name>
    <name type="synonym">Donax arundinaceus</name>
    <dbReference type="NCBI Taxonomy" id="35708"/>
    <lineage>
        <taxon>Eukaryota</taxon>
        <taxon>Viridiplantae</taxon>
        <taxon>Streptophyta</taxon>
        <taxon>Embryophyta</taxon>
        <taxon>Tracheophyta</taxon>
        <taxon>Spermatophyta</taxon>
        <taxon>Magnoliopsida</taxon>
        <taxon>Liliopsida</taxon>
        <taxon>Poales</taxon>
        <taxon>Poaceae</taxon>
        <taxon>PACMAD clade</taxon>
        <taxon>Arundinoideae</taxon>
        <taxon>Arundineae</taxon>
        <taxon>Arundo</taxon>
    </lineage>
</organism>
<protein>
    <submittedName>
        <fullName evidence="1">Uncharacterized protein</fullName>
    </submittedName>
</protein>
<name>A0A0A9G1D7_ARUDO</name>
<sequence length="10" mass="1211">MTISSSWMLR</sequence>
<evidence type="ECO:0000313" key="1">
    <source>
        <dbReference type="EMBL" id="JAE17284.1"/>
    </source>
</evidence>